<dbReference type="NCBIfam" id="TIGR02937">
    <property type="entry name" value="sigma70-ECF"/>
    <property type="match status" value="1"/>
</dbReference>
<protein>
    <submittedName>
        <fullName evidence="8">SigE family RNA polymerase sigma factor</fullName>
    </submittedName>
</protein>
<evidence type="ECO:0000256" key="5">
    <source>
        <dbReference type="ARBA" id="ARBA00023163"/>
    </source>
</evidence>
<feature type="domain" description="RNA polymerase sigma-70 region 2" evidence="6">
    <location>
        <begin position="21"/>
        <end position="75"/>
    </location>
</feature>
<evidence type="ECO:0000256" key="2">
    <source>
        <dbReference type="ARBA" id="ARBA00023015"/>
    </source>
</evidence>
<dbReference type="PANTHER" id="PTHR43133">
    <property type="entry name" value="RNA POLYMERASE ECF-TYPE SIGMA FACTO"/>
    <property type="match status" value="1"/>
</dbReference>
<dbReference type="InterPro" id="IPR013249">
    <property type="entry name" value="RNA_pol_sigma70_r4_t2"/>
</dbReference>
<proteinExistence type="inferred from homology"/>
<feature type="domain" description="RNA polymerase sigma factor 70 region 4 type 2" evidence="7">
    <location>
        <begin position="107"/>
        <end position="158"/>
    </location>
</feature>
<dbReference type="Pfam" id="PF04542">
    <property type="entry name" value="Sigma70_r2"/>
    <property type="match status" value="1"/>
</dbReference>
<reference evidence="8 9" key="1">
    <citation type="submission" date="2021-07" db="EMBL/GenBank/DDBJ databases">
        <title>Actinomadura sp. PM05-2 isolated from lichen.</title>
        <authorList>
            <person name="Somphong A."/>
            <person name="Phongsopitanun W."/>
            <person name="Tanasupawat S."/>
            <person name="Peongsungnone V."/>
        </authorList>
    </citation>
    <scope>NUCLEOTIDE SEQUENCE [LARGE SCALE GENOMIC DNA]</scope>
    <source>
        <strain evidence="8 9">PM05-2</strain>
    </source>
</reference>
<comment type="similarity">
    <text evidence="1">Belongs to the sigma-70 factor family. ECF subfamily.</text>
</comment>
<keyword evidence="5" id="KW-0804">Transcription</keyword>
<dbReference type="Gene3D" id="1.10.1740.10">
    <property type="match status" value="1"/>
</dbReference>
<dbReference type="PANTHER" id="PTHR43133:SF50">
    <property type="entry name" value="ECF RNA POLYMERASE SIGMA FACTOR SIGM"/>
    <property type="match status" value="1"/>
</dbReference>
<dbReference type="InterPro" id="IPR013325">
    <property type="entry name" value="RNA_pol_sigma_r2"/>
</dbReference>
<dbReference type="SUPFAM" id="SSF88659">
    <property type="entry name" value="Sigma3 and sigma4 domains of RNA polymerase sigma factors"/>
    <property type="match status" value="1"/>
</dbReference>
<gene>
    <name evidence="8" type="ORF">K1Y72_05160</name>
</gene>
<evidence type="ECO:0000256" key="3">
    <source>
        <dbReference type="ARBA" id="ARBA00023082"/>
    </source>
</evidence>
<keyword evidence="3" id="KW-0731">Sigma factor</keyword>
<dbReference type="EMBL" id="JAIBOA010000003">
    <property type="protein sequence ID" value="MBW8481749.1"/>
    <property type="molecule type" value="Genomic_DNA"/>
</dbReference>
<dbReference type="SUPFAM" id="SSF88946">
    <property type="entry name" value="Sigma2 domain of RNA polymerase sigma factors"/>
    <property type="match status" value="1"/>
</dbReference>
<dbReference type="Proteomes" id="UP000774570">
    <property type="component" value="Unassembled WGS sequence"/>
</dbReference>
<dbReference type="InterPro" id="IPR039425">
    <property type="entry name" value="RNA_pol_sigma-70-like"/>
</dbReference>
<accession>A0ABS7FPQ5</accession>
<name>A0ABS7FPQ5_9ACTN</name>
<evidence type="ECO:0000256" key="1">
    <source>
        <dbReference type="ARBA" id="ARBA00010641"/>
    </source>
</evidence>
<dbReference type="CDD" id="cd06171">
    <property type="entry name" value="Sigma70_r4"/>
    <property type="match status" value="1"/>
</dbReference>
<dbReference type="InterPro" id="IPR007627">
    <property type="entry name" value="RNA_pol_sigma70_r2"/>
</dbReference>
<dbReference type="NCBIfam" id="TIGR02983">
    <property type="entry name" value="SigE-fam_strep"/>
    <property type="match status" value="1"/>
</dbReference>
<evidence type="ECO:0000313" key="8">
    <source>
        <dbReference type="EMBL" id="MBW8481749.1"/>
    </source>
</evidence>
<keyword evidence="2" id="KW-0805">Transcription regulation</keyword>
<dbReference type="Gene3D" id="1.10.10.10">
    <property type="entry name" value="Winged helix-like DNA-binding domain superfamily/Winged helix DNA-binding domain"/>
    <property type="match status" value="1"/>
</dbReference>
<evidence type="ECO:0000259" key="7">
    <source>
        <dbReference type="Pfam" id="PF08281"/>
    </source>
</evidence>
<dbReference type="Pfam" id="PF08281">
    <property type="entry name" value="Sigma70_r4_2"/>
    <property type="match status" value="1"/>
</dbReference>
<organism evidence="8 9">
    <name type="scientific">Actinomadura parmotrematis</name>
    <dbReference type="NCBI Taxonomy" id="2864039"/>
    <lineage>
        <taxon>Bacteria</taxon>
        <taxon>Bacillati</taxon>
        <taxon>Actinomycetota</taxon>
        <taxon>Actinomycetes</taxon>
        <taxon>Streptosporangiales</taxon>
        <taxon>Thermomonosporaceae</taxon>
        <taxon>Actinomadura</taxon>
    </lineage>
</organism>
<comment type="caution">
    <text evidence="8">The sequence shown here is derived from an EMBL/GenBank/DDBJ whole genome shotgun (WGS) entry which is preliminary data.</text>
</comment>
<dbReference type="InterPro" id="IPR014284">
    <property type="entry name" value="RNA_pol_sigma-70_dom"/>
</dbReference>
<keyword evidence="9" id="KW-1185">Reference proteome</keyword>
<dbReference type="InterPro" id="IPR013324">
    <property type="entry name" value="RNA_pol_sigma_r3/r4-like"/>
</dbReference>
<dbReference type="InterPro" id="IPR014325">
    <property type="entry name" value="RNA_pol_sigma-E_actinobac"/>
</dbReference>
<dbReference type="InterPro" id="IPR036388">
    <property type="entry name" value="WH-like_DNA-bd_sf"/>
</dbReference>
<evidence type="ECO:0000256" key="4">
    <source>
        <dbReference type="ARBA" id="ARBA00023125"/>
    </source>
</evidence>
<evidence type="ECO:0000313" key="9">
    <source>
        <dbReference type="Proteomes" id="UP000774570"/>
    </source>
</evidence>
<dbReference type="RefSeq" id="WP_220163747.1">
    <property type="nucleotide sequence ID" value="NZ_JAIBOA010000003.1"/>
</dbReference>
<evidence type="ECO:0000259" key="6">
    <source>
        <dbReference type="Pfam" id="PF04542"/>
    </source>
</evidence>
<sequence length="176" mass="19342">MGWDGDGTADAEYTAYVTGRLAWLHKVAVLLCQDPARAEDLVQTAAIRLYVHWARARKADNLDGYVRTLLVRVFLAEQGTAWWRRVVTVRQPPDAAGRAADPDAALDLRAALAALGPRQRAVVVLRFYCDLSVEQTARELGCTPGTVKSQSSRALAALRARLTAADDRDLSRERLA</sequence>
<keyword evidence="4" id="KW-0238">DNA-binding</keyword>